<sequence length="135" mass="15334">MNKVECRCIDEVTESVERFIAWSKTQPGTGGFKPVPDEVRVKAFEPNCLKPCGSYKERLATIHPSQEHLDFLKKGSNKQMKDYSEDILKIQEAGRKLPELIIKDRQMALAFLSQNIIASQKIIEYIAETYGAANE</sequence>
<proteinExistence type="predicted"/>
<evidence type="ECO:0000313" key="1">
    <source>
        <dbReference type="EMBL" id="CAB4166493.1"/>
    </source>
</evidence>
<name>A0A6J5P4T5_9CAUD</name>
<dbReference type="EMBL" id="LR796787">
    <property type="protein sequence ID" value="CAB4166493.1"/>
    <property type="molecule type" value="Genomic_DNA"/>
</dbReference>
<accession>A0A6J5P4T5</accession>
<protein>
    <submittedName>
        <fullName evidence="1">Uncharacterized protein</fullName>
    </submittedName>
</protein>
<gene>
    <name evidence="1" type="ORF">UFOVP835_38</name>
</gene>
<organism evidence="1">
    <name type="scientific">uncultured Caudovirales phage</name>
    <dbReference type="NCBI Taxonomy" id="2100421"/>
    <lineage>
        <taxon>Viruses</taxon>
        <taxon>Duplodnaviria</taxon>
        <taxon>Heunggongvirae</taxon>
        <taxon>Uroviricota</taxon>
        <taxon>Caudoviricetes</taxon>
        <taxon>Peduoviridae</taxon>
        <taxon>Maltschvirus</taxon>
        <taxon>Maltschvirus maltsch</taxon>
    </lineage>
</organism>
<reference evidence="1" key="1">
    <citation type="submission" date="2020-04" db="EMBL/GenBank/DDBJ databases">
        <authorList>
            <person name="Chiriac C."/>
            <person name="Salcher M."/>
            <person name="Ghai R."/>
            <person name="Kavagutti S V."/>
        </authorList>
    </citation>
    <scope>NUCLEOTIDE SEQUENCE</scope>
</reference>